<dbReference type="RefSeq" id="WP_270081031.1">
    <property type="nucleotide sequence ID" value="NZ_CP115300.1"/>
</dbReference>
<dbReference type="Proteomes" id="UP001212326">
    <property type="component" value="Chromosome"/>
</dbReference>
<dbReference type="PANTHER" id="PTHR38733:SF1">
    <property type="entry name" value="TYPE IV METHYL-DIRECTED RESTRICTION ENZYME ECOKMCRBC"/>
    <property type="match status" value="1"/>
</dbReference>
<reference evidence="1 2" key="1">
    <citation type="submission" date="2022-12" db="EMBL/GenBank/DDBJ databases">
        <authorList>
            <person name="Mo P."/>
        </authorList>
    </citation>
    <scope>NUCLEOTIDE SEQUENCE [LARGE SCALE GENOMIC DNA]</scope>
    <source>
        <strain evidence="1 2">HUAS 2-6</strain>
    </source>
</reference>
<protein>
    <submittedName>
        <fullName evidence="1">PE-PGRS family protein</fullName>
    </submittedName>
</protein>
<sequence length="418" mass="45525">MPDRTEVRLAEYGSAPLGAEQLTPRDVERLRALQSRGCLSLDQVPTGWRLKADATVGILVLDRVRLVIEPKFAIPGEQLMSWLAYALGAPTPLPATARRWHTGPEGYADLVAAALLEQCEQLVREGLRRDYVRRQSLAPVLRGRLDVAAQVSRRYGQLDQLHVRTFDREADIWDNRVLGTALRVAHTLATHPDLARALHAIADAFPQAPTPDAALRALDRARYTRLNARYHAAHTWARLLLRGGGVTDLLTDQGTTADGLLLAMPALWEAVVRRLAAEAAAPQGGHAVPSSGATGITVRGDLGNTSTFRPDVLLSLPERDSTVRTLLPVDAKYKRYDRYGVGAGDIHQLLTYSAGYTPGTAPHAVIIHPGLGGHTHRVLQIAGPRGTLGSIHVLGIDTHAAPQQAAVWIRKTLPWSDW</sequence>
<dbReference type="Pfam" id="PF10117">
    <property type="entry name" value="McrBC"/>
    <property type="match status" value="1"/>
</dbReference>
<organism evidence="1 2">
    <name type="scientific">Streptomyces camelliae</name>
    <dbReference type="NCBI Taxonomy" id="3004093"/>
    <lineage>
        <taxon>Bacteria</taxon>
        <taxon>Bacillati</taxon>
        <taxon>Actinomycetota</taxon>
        <taxon>Actinomycetes</taxon>
        <taxon>Kitasatosporales</taxon>
        <taxon>Streptomycetaceae</taxon>
        <taxon>Streptomyces</taxon>
    </lineage>
</organism>
<name>A0ABY7P0S6_9ACTN</name>
<proteinExistence type="predicted"/>
<evidence type="ECO:0000313" key="2">
    <source>
        <dbReference type="Proteomes" id="UP001212326"/>
    </source>
</evidence>
<dbReference type="InterPro" id="IPR019292">
    <property type="entry name" value="McrC"/>
</dbReference>
<gene>
    <name evidence="1" type="ORF">O1G22_10015</name>
</gene>
<accession>A0ABY7P0S6</accession>
<keyword evidence="2" id="KW-1185">Reference proteome</keyword>
<evidence type="ECO:0000313" key="1">
    <source>
        <dbReference type="EMBL" id="WBO63139.1"/>
    </source>
</evidence>
<dbReference type="EMBL" id="CP115300">
    <property type="protein sequence ID" value="WBO63139.1"/>
    <property type="molecule type" value="Genomic_DNA"/>
</dbReference>
<dbReference type="PANTHER" id="PTHR38733">
    <property type="entry name" value="PROTEIN MCRC"/>
    <property type="match status" value="1"/>
</dbReference>